<keyword evidence="9" id="KW-1185">Reference proteome</keyword>
<feature type="domain" description="EamA" evidence="7">
    <location>
        <begin position="149"/>
        <end position="274"/>
    </location>
</feature>
<proteinExistence type="inferred from homology"/>
<dbReference type="SUPFAM" id="SSF103481">
    <property type="entry name" value="Multidrug resistance efflux transporter EmrE"/>
    <property type="match status" value="2"/>
</dbReference>
<feature type="transmembrane region" description="Helical" evidence="6">
    <location>
        <begin position="34"/>
        <end position="55"/>
    </location>
</feature>
<gene>
    <name evidence="8" type="ORF">GCM10010961_41960</name>
</gene>
<dbReference type="EMBL" id="BNAP01000039">
    <property type="protein sequence ID" value="GHH03824.1"/>
    <property type="molecule type" value="Genomic_DNA"/>
</dbReference>
<organism evidence="8 9">
    <name type="scientific">Pseudodonghicola xiamenensis</name>
    <dbReference type="NCBI Taxonomy" id="337702"/>
    <lineage>
        <taxon>Bacteria</taxon>
        <taxon>Pseudomonadati</taxon>
        <taxon>Pseudomonadota</taxon>
        <taxon>Alphaproteobacteria</taxon>
        <taxon>Rhodobacterales</taxon>
        <taxon>Paracoccaceae</taxon>
        <taxon>Pseudodonghicola</taxon>
    </lineage>
</organism>
<feature type="transmembrane region" description="Helical" evidence="6">
    <location>
        <begin position="174"/>
        <end position="194"/>
    </location>
</feature>
<evidence type="ECO:0000256" key="6">
    <source>
        <dbReference type="SAM" id="Phobius"/>
    </source>
</evidence>
<comment type="similarity">
    <text evidence="2">Belongs to the drug/metabolite transporter (DMT) superfamily. 10 TMS drug/metabolite exporter (DME) (TC 2.A.7.3) family.</text>
</comment>
<feature type="domain" description="EamA" evidence="7">
    <location>
        <begin position="2"/>
        <end position="135"/>
    </location>
</feature>
<evidence type="ECO:0000313" key="9">
    <source>
        <dbReference type="Proteomes" id="UP000611500"/>
    </source>
</evidence>
<feature type="transmembrane region" description="Helical" evidence="6">
    <location>
        <begin position="206"/>
        <end position="224"/>
    </location>
</feature>
<keyword evidence="3 6" id="KW-0812">Transmembrane</keyword>
<evidence type="ECO:0000256" key="2">
    <source>
        <dbReference type="ARBA" id="ARBA00009853"/>
    </source>
</evidence>
<reference evidence="8" key="2">
    <citation type="submission" date="2020-09" db="EMBL/GenBank/DDBJ databases">
        <authorList>
            <person name="Sun Q."/>
            <person name="Zhou Y."/>
        </authorList>
    </citation>
    <scope>NUCLEOTIDE SEQUENCE</scope>
    <source>
        <strain evidence="8">CGMCC 1.7081</strain>
    </source>
</reference>
<feature type="transmembrane region" description="Helical" evidence="6">
    <location>
        <begin position="90"/>
        <end position="112"/>
    </location>
</feature>
<evidence type="ECO:0000313" key="8">
    <source>
        <dbReference type="EMBL" id="GHH03824.1"/>
    </source>
</evidence>
<dbReference type="PANTHER" id="PTHR22911">
    <property type="entry name" value="ACYL-MALONYL CONDENSING ENZYME-RELATED"/>
    <property type="match status" value="1"/>
</dbReference>
<name>A0A8J3HD87_9RHOB</name>
<dbReference type="AlphaFoldDB" id="A0A8J3HD87"/>
<dbReference type="GO" id="GO:0016020">
    <property type="term" value="C:membrane"/>
    <property type="evidence" value="ECO:0007669"/>
    <property type="project" value="UniProtKB-SubCell"/>
</dbReference>
<dbReference type="InterPro" id="IPR000620">
    <property type="entry name" value="EamA_dom"/>
</dbReference>
<evidence type="ECO:0000259" key="7">
    <source>
        <dbReference type="Pfam" id="PF00892"/>
    </source>
</evidence>
<evidence type="ECO:0000256" key="4">
    <source>
        <dbReference type="ARBA" id="ARBA00022989"/>
    </source>
</evidence>
<dbReference type="Proteomes" id="UP000611500">
    <property type="component" value="Unassembled WGS sequence"/>
</dbReference>
<accession>A0A8J3HD87</accession>
<feature type="transmembrane region" description="Helical" evidence="6">
    <location>
        <begin position="67"/>
        <end position="84"/>
    </location>
</feature>
<dbReference type="RefSeq" id="WP_308434088.1">
    <property type="nucleotide sequence ID" value="NZ_BNAP01000039.1"/>
</dbReference>
<dbReference type="PANTHER" id="PTHR22911:SF6">
    <property type="entry name" value="SOLUTE CARRIER FAMILY 35 MEMBER G1"/>
    <property type="match status" value="1"/>
</dbReference>
<dbReference type="Pfam" id="PF00892">
    <property type="entry name" value="EamA"/>
    <property type="match status" value="2"/>
</dbReference>
<comment type="caution">
    <text evidence="8">The sequence shown here is derived from an EMBL/GenBank/DDBJ whole genome shotgun (WGS) entry which is preliminary data.</text>
</comment>
<keyword evidence="4 6" id="KW-1133">Transmembrane helix</keyword>
<keyword evidence="5 6" id="KW-0472">Membrane</keyword>
<feature type="transmembrane region" description="Helical" evidence="6">
    <location>
        <begin position="258"/>
        <end position="276"/>
    </location>
</feature>
<evidence type="ECO:0000256" key="5">
    <source>
        <dbReference type="ARBA" id="ARBA00023136"/>
    </source>
</evidence>
<sequence length="299" mass="31964">MRGALLMMGSMVAFTVNDTCIKATHGMMPLLQVLTLRGAVSTLLLYLLALYLGAFRLRMNRHDAGLIGLRCLAEIVAAYFYLTALMNMPLANVTAVLQMLPLTMTLGAALVFGEYVGWRRLLAIGIGFVGMLLIVRPGPEGFSPDAGYALASVGCVTLRDLATRRMSPGVSSMTVTVLSALSVFVAAGLAAIWVDWAPMDRTSLALIGGSGVFVMLGYLLSVMVMRVGEVSFVSPFRYTGLLWALLLGWLVFGDWPQPLTLLGAAIIAAAGLFTLYRSRKLAEAGAEPGVALPAKIRRT</sequence>
<protein>
    <submittedName>
        <fullName evidence="8">Membrane protein</fullName>
    </submittedName>
</protein>
<evidence type="ECO:0000256" key="3">
    <source>
        <dbReference type="ARBA" id="ARBA00022692"/>
    </source>
</evidence>
<comment type="subcellular location">
    <subcellularLocation>
        <location evidence="1">Membrane</location>
        <topology evidence="1">Multi-pass membrane protein</topology>
    </subcellularLocation>
</comment>
<reference evidence="8" key="1">
    <citation type="journal article" date="2014" name="Int. J. Syst. Evol. Microbiol.">
        <title>Complete genome sequence of Corynebacterium casei LMG S-19264T (=DSM 44701T), isolated from a smear-ripened cheese.</title>
        <authorList>
            <consortium name="US DOE Joint Genome Institute (JGI-PGF)"/>
            <person name="Walter F."/>
            <person name="Albersmeier A."/>
            <person name="Kalinowski J."/>
            <person name="Ruckert C."/>
        </authorList>
    </citation>
    <scope>NUCLEOTIDE SEQUENCE</scope>
    <source>
        <strain evidence="8">CGMCC 1.7081</strain>
    </source>
</reference>
<dbReference type="InterPro" id="IPR037185">
    <property type="entry name" value="EmrE-like"/>
</dbReference>
<evidence type="ECO:0000256" key="1">
    <source>
        <dbReference type="ARBA" id="ARBA00004141"/>
    </source>
</evidence>
<feature type="transmembrane region" description="Helical" evidence="6">
    <location>
        <begin position="236"/>
        <end position="252"/>
    </location>
</feature>